<keyword evidence="2" id="KW-1133">Transmembrane helix</keyword>
<feature type="transmembrane region" description="Helical" evidence="2">
    <location>
        <begin position="188"/>
        <end position="210"/>
    </location>
</feature>
<keyword evidence="2" id="KW-0472">Membrane</keyword>
<feature type="domain" description="Transposase zinc-ribbon" evidence="6">
    <location>
        <begin position="505"/>
        <end position="548"/>
    </location>
</feature>
<protein>
    <submittedName>
        <fullName evidence="7">Chromosome partitioning protein ParA</fullName>
    </submittedName>
</protein>
<dbReference type="Pfam" id="PF07696">
    <property type="entry name" value="7TMR-DISMED2"/>
    <property type="match status" value="1"/>
</dbReference>
<feature type="transmembrane region" description="Helical" evidence="2">
    <location>
        <begin position="369"/>
        <end position="389"/>
    </location>
</feature>
<keyword evidence="1" id="KW-0175">Coiled coil</keyword>
<dbReference type="AlphaFoldDB" id="A0A4Q1DF98"/>
<proteinExistence type="predicted"/>
<dbReference type="OrthoDB" id="9783459at2"/>
<evidence type="ECO:0000259" key="5">
    <source>
        <dbReference type="Pfam" id="PF07696"/>
    </source>
</evidence>
<gene>
    <name evidence="7" type="ORF">ESB13_00975</name>
</gene>
<name>A0A4Q1DF98_9BACT</name>
<dbReference type="InterPro" id="IPR011622">
    <property type="entry name" value="7TMR_DISM_rcpt_extracell_dom2"/>
</dbReference>
<dbReference type="Gene3D" id="2.60.40.2380">
    <property type="match status" value="1"/>
</dbReference>
<feature type="transmembrane region" description="Helical" evidence="2">
    <location>
        <begin position="217"/>
        <end position="243"/>
    </location>
</feature>
<feature type="signal peptide" evidence="3">
    <location>
        <begin position="1"/>
        <end position="23"/>
    </location>
</feature>
<accession>A0A4Q1DF98</accession>
<organism evidence="7 8">
    <name type="scientific">Filimonas effusa</name>
    <dbReference type="NCBI Taxonomy" id="2508721"/>
    <lineage>
        <taxon>Bacteria</taxon>
        <taxon>Pseudomonadati</taxon>
        <taxon>Bacteroidota</taxon>
        <taxon>Chitinophagia</taxon>
        <taxon>Chitinophagales</taxon>
        <taxon>Chitinophagaceae</taxon>
        <taxon>Filimonas</taxon>
    </lineage>
</organism>
<evidence type="ECO:0000259" key="4">
    <source>
        <dbReference type="Pfam" id="PF07695"/>
    </source>
</evidence>
<reference evidence="7 8" key="1">
    <citation type="submission" date="2019-01" db="EMBL/GenBank/DDBJ databases">
        <title>Filimonas sp. strain TTM-71.</title>
        <authorList>
            <person name="Chen W.-M."/>
        </authorList>
    </citation>
    <scope>NUCLEOTIDE SEQUENCE [LARGE SCALE GENOMIC DNA]</scope>
    <source>
        <strain evidence="7 8">TTM-71</strain>
    </source>
</reference>
<dbReference type="InterPro" id="IPR024442">
    <property type="entry name" value="Transposase_Zn_ribbon"/>
</dbReference>
<dbReference type="Pfam" id="PF07695">
    <property type="entry name" value="7TMR-DISM_7TM"/>
    <property type="match status" value="1"/>
</dbReference>
<feature type="coiled-coil region" evidence="1">
    <location>
        <begin position="417"/>
        <end position="487"/>
    </location>
</feature>
<keyword evidence="2" id="KW-0812">Transmembrane</keyword>
<evidence type="ECO:0000256" key="1">
    <source>
        <dbReference type="SAM" id="Coils"/>
    </source>
</evidence>
<comment type="caution">
    <text evidence="7">The sequence shown here is derived from an EMBL/GenBank/DDBJ whole genome shotgun (WGS) entry which is preliminary data.</text>
</comment>
<dbReference type="Pfam" id="PF12760">
    <property type="entry name" value="Zn_ribbon_IS1595"/>
    <property type="match status" value="1"/>
</dbReference>
<evidence type="ECO:0000256" key="2">
    <source>
        <dbReference type="SAM" id="Phobius"/>
    </source>
</evidence>
<dbReference type="Proteomes" id="UP000290545">
    <property type="component" value="Unassembled WGS sequence"/>
</dbReference>
<evidence type="ECO:0000313" key="8">
    <source>
        <dbReference type="Proteomes" id="UP000290545"/>
    </source>
</evidence>
<sequence length="629" mass="73291">MGTAVLKLAVFAATLLLAARLQAQQAVAITPQLEEHIFTFKEIEVLHDETGMLQWQQITAPATSARFKPNRASTPQNTKLNEYYWYRIRIKRDSAVNKSFLLEFFDQTIDEITAYMPTAAGGYDSIALGDHQPFGKRLFRHKNFELPVTNSHNGEAVYYFRIRSSQLADIIVVLRSVNRFVGYALDEYFSFGIFYGMILIFSFYNLIMFIAVRQRQYLYYVLYILSVGLYEMSTDGIAFQYLWPHAIHWNEYAFAVPLLCISVFTLLFTRKLLHVRTKFPLLSTCIEIVIVARISFFVICWFFHPQWLNYKFIEFIPLALAYFTGVYMLAKGYRPARFFVLGYSFLLIGFLLKFFIMLGYSWLNFGAVSYYSLGFCFITEMFFLSFAIGDKVRLLKKKRERARQEMIRQMTVNARLKDNLNRKLEQQVRERTKELLEKTALIEQQNKELAEVNDLLLEQAEEISRMNALLEQDNTQLRSNVEKVTQARALSAPVNFEEFSSIYPDAESCFRFLAGLKWKEGYACRKCGNTQHFPGHQPFSRRCSKCGYEESVLANTIFQNSRIPINKAFYMVFLIYSAKGKISSHKLSGILGIRQSTCWTYLNKVRALMEERKKELRQADEHGWSKLVC</sequence>
<evidence type="ECO:0000313" key="7">
    <source>
        <dbReference type="EMBL" id="RXK87383.1"/>
    </source>
</evidence>
<feature type="transmembrane region" description="Helical" evidence="2">
    <location>
        <begin position="310"/>
        <end position="329"/>
    </location>
</feature>
<feature type="chain" id="PRO_5020934434" evidence="3">
    <location>
        <begin position="24"/>
        <end position="629"/>
    </location>
</feature>
<dbReference type="InterPro" id="IPR011623">
    <property type="entry name" value="7TMR_DISM_rcpt_extracell_dom1"/>
</dbReference>
<keyword evidence="3" id="KW-0732">Signal</keyword>
<feature type="transmembrane region" description="Helical" evidence="2">
    <location>
        <begin position="341"/>
        <end position="363"/>
    </location>
</feature>
<dbReference type="EMBL" id="SDHZ01000001">
    <property type="protein sequence ID" value="RXK87383.1"/>
    <property type="molecule type" value="Genomic_DNA"/>
</dbReference>
<feature type="transmembrane region" description="Helical" evidence="2">
    <location>
        <begin position="249"/>
        <end position="269"/>
    </location>
</feature>
<feature type="domain" description="7TM-DISM receptor extracellular" evidence="4">
    <location>
        <begin position="187"/>
        <end position="391"/>
    </location>
</feature>
<evidence type="ECO:0000256" key="3">
    <source>
        <dbReference type="SAM" id="SignalP"/>
    </source>
</evidence>
<feature type="transmembrane region" description="Helical" evidence="2">
    <location>
        <begin position="281"/>
        <end position="304"/>
    </location>
</feature>
<evidence type="ECO:0000259" key="6">
    <source>
        <dbReference type="Pfam" id="PF12760"/>
    </source>
</evidence>
<feature type="domain" description="7TM-DISM receptor extracellular" evidence="5">
    <location>
        <begin position="42"/>
        <end position="174"/>
    </location>
</feature>
<keyword evidence="8" id="KW-1185">Reference proteome</keyword>